<evidence type="ECO:0000259" key="7">
    <source>
        <dbReference type="SMART" id="SM00363"/>
    </source>
</evidence>
<accession>A0A192ZII8</accession>
<dbReference type="EMBL" id="KX235496">
    <property type="protein sequence ID" value="ANM86225.1"/>
    <property type="molecule type" value="mRNA"/>
</dbReference>
<dbReference type="PANTHER" id="PTHR11581:SF0">
    <property type="entry name" value="SMALL RIBOSOMAL SUBUNIT PROTEIN ES4"/>
    <property type="match status" value="1"/>
</dbReference>
<dbReference type="Gene3D" id="2.40.50.740">
    <property type="match status" value="1"/>
</dbReference>
<dbReference type="GO" id="GO:0022627">
    <property type="term" value="C:cytosolic small ribosomal subunit"/>
    <property type="evidence" value="ECO:0007669"/>
    <property type="project" value="TreeGrafter"/>
</dbReference>
<dbReference type="Pfam" id="PF16121">
    <property type="entry name" value="40S_S4_C"/>
    <property type="match status" value="1"/>
</dbReference>
<evidence type="ECO:0000256" key="5">
    <source>
        <dbReference type="ARBA" id="ARBA00023274"/>
    </source>
</evidence>
<sequence length="253" mass="28136">MARGPIKHMKRLAAPKHWMLSKLGGVWAPRPSTGPHKLRECIPLVILLRNRLKYALNRRECISIVMQRLVSVDGRVRTDVNFPAGFMDVVQIKRTGDQFRLLYDVKGRFTIHRIPDEEAAFKLCKIVKIEVGKKGVPFLVTHDGRTIRYPDPSICVNDSVKIDLASGKVVEHFKFEAGAQVMITGGANIGRVGAIAHRERHPSSFDIVYVRDKAGHMFSTRLANIFLIGKEGTPAISLPKGEGVRGGALGEKK</sequence>
<feature type="domain" description="RNA-binding S4" evidence="7">
    <location>
        <begin position="43"/>
        <end position="106"/>
    </location>
</feature>
<keyword evidence="2 6" id="KW-0699">rRNA-binding</keyword>
<dbReference type="Gene3D" id="2.30.30.30">
    <property type="match status" value="1"/>
</dbReference>
<dbReference type="Pfam" id="PF08071">
    <property type="entry name" value="RS4NT"/>
    <property type="match status" value="1"/>
</dbReference>
<evidence type="ECO:0000256" key="6">
    <source>
        <dbReference type="PIRNR" id="PIRNR002116"/>
    </source>
</evidence>
<organism evidence="8">
    <name type="scientific">Stygiella incarcerata</name>
    <dbReference type="NCBI Taxonomy" id="1712417"/>
    <lineage>
        <taxon>Eukaryota</taxon>
        <taxon>Discoba</taxon>
        <taxon>Jakobida</taxon>
        <taxon>Andalucina</taxon>
        <taxon>Stygiellidae</taxon>
        <taxon>Stygiella</taxon>
    </lineage>
</organism>
<dbReference type="InterPro" id="IPR000876">
    <property type="entry name" value="Ribosomal_eS4"/>
</dbReference>
<dbReference type="InterPro" id="IPR041982">
    <property type="entry name" value="Ribosomal_eS4_KOW"/>
</dbReference>
<dbReference type="FunFam" id="3.10.290.10:FF:000002">
    <property type="entry name" value="40S ribosomal protein S4"/>
    <property type="match status" value="1"/>
</dbReference>
<protein>
    <recommendedName>
        <fullName evidence="6">40S ribosomal protein S4</fullName>
    </recommendedName>
</protein>
<keyword evidence="3 6" id="KW-0694">RNA-binding</keyword>
<dbReference type="PANTHER" id="PTHR11581">
    <property type="entry name" value="30S/40S RIBOSOMAL PROTEIN S4"/>
    <property type="match status" value="1"/>
</dbReference>
<dbReference type="FunFam" id="2.30.30.30:FF:000005">
    <property type="entry name" value="40S ribosomal protein S4"/>
    <property type="match status" value="1"/>
</dbReference>
<keyword evidence="4 6" id="KW-0689">Ribosomal protein</keyword>
<proteinExistence type="evidence at transcript level"/>
<dbReference type="InterPro" id="IPR002942">
    <property type="entry name" value="S4_RNA-bd"/>
</dbReference>
<gene>
    <name evidence="8" type="primary">rps4</name>
</gene>
<dbReference type="InterPro" id="IPR013845">
    <property type="entry name" value="Ribosomal_eS4_central_region"/>
</dbReference>
<dbReference type="AlphaFoldDB" id="A0A192ZII8"/>
<dbReference type="InterPro" id="IPR032277">
    <property type="entry name" value="Ribosomal_eS4_C"/>
</dbReference>
<dbReference type="HAMAP" id="MF_00485">
    <property type="entry name" value="Ribosomal_eS4"/>
    <property type="match status" value="1"/>
</dbReference>
<dbReference type="InterPro" id="IPR038237">
    <property type="entry name" value="Ribosomal_eS4_central_sf"/>
</dbReference>
<dbReference type="CDD" id="cd00165">
    <property type="entry name" value="S4"/>
    <property type="match status" value="1"/>
</dbReference>
<dbReference type="InterPro" id="IPR036986">
    <property type="entry name" value="S4_RNA-bd_sf"/>
</dbReference>
<name>A0A192ZII8_9EUKA</name>
<dbReference type="GO" id="GO:0019843">
    <property type="term" value="F:rRNA binding"/>
    <property type="evidence" value="ECO:0007669"/>
    <property type="project" value="UniProtKB-UniRule"/>
</dbReference>
<dbReference type="GO" id="GO:0003735">
    <property type="term" value="F:structural constituent of ribosome"/>
    <property type="evidence" value="ECO:0007669"/>
    <property type="project" value="UniProtKB-UniRule"/>
</dbReference>
<reference evidence="8" key="1">
    <citation type="submission" date="2016-05" db="EMBL/GenBank/DDBJ databases">
        <title>Novel hydrogenosomes in the microaerophilic jakobid Stygiella incarcerata.</title>
        <authorList>
            <person name="Leger M.M."/>
            <person name="Eme L."/>
            <person name="Hug L.A."/>
            <person name="Roger A.J."/>
        </authorList>
    </citation>
    <scope>NUCLEOTIDE SEQUENCE</scope>
</reference>
<dbReference type="GO" id="GO:0006412">
    <property type="term" value="P:translation"/>
    <property type="evidence" value="ECO:0007669"/>
    <property type="project" value="InterPro"/>
</dbReference>
<evidence type="ECO:0000256" key="1">
    <source>
        <dbReference type="ARBA" id="ARBA00007500"/>
    </source>
</evidence>
<dbReference type="InterPro" id="IPR018199">
    <property type="entry name" value="Ribosomal_eS4_N_CS"/>
</dbReference>
<dbReference type="PROSITE" id="PS00528">
    <property type="entry name" value="RIBOSOMAL_S4E"/>
    <property type="match status" value="1"/>
</dbReference>
<dbReference type="Gene3D" id="3.10.290.10">
    <property type="entry name" value="RNA-binding S4 domain"/>
    <property type="match status" value="1"/>
</dbReference>
<evidence type="ECO:0000256" key="3">
    <source>
        <dbReference type="ARBA" id="ARBA00022884"/>
    </source>
</evidence>
<dbReference type="SMART" id="SM00363">
    <property type="entry name" value="S4"/>
    <property type="match status" value="1"/>
</dbReference>
<dbReference type="InterPro" id="IPR014722">
    <property type="entry name" value="Rib_uL2_dom2"/>
</dbReference>
<evidence type="ECO:0000313" key="8">
    <source>
        <dbReference type="EMBL" id="ANM86225.1"/>
    </source>
</evidence>
<comment type="similarity">
    <text evidence="1 6">Belongs to the eukaryotic ribosomal protein eS4 family.</text>
</comment>
<dbReference type="InterPro" id="IPR013843">
    <property type="entry name" value="Ribosomal_eS4_N"/>
</dbReference>
<evidence type="ECO:0000256" key="4">
    <source>
        <dbReference type="ARBA" id="ARBA00022980"/>
    </source>
</evidence>
<dbReference type="CDD" id="cd06087">
    <property type="entry name" value="KOW_RPS4"/>
    <property type="match status" value="1"/>
</dbReference>
<dbReference type="Pfam" id="PF01479">
    <property type="entry name" value="S4"/>
    <property type="match status" value="1"/>
</dbReference>
<dbReference type="Pfam" id="PF00900">
    <property type="entry name" value="Ribosomal_S4e"/>
    <property type="match status" value="1"/>
</dbReference>
<dbReference type="PROSITE" id="PS50889">
    <property type="entry name" value="S4"/>
    <property type="match status" value="1"/>
</dbReference>
<dbReference type="PIRSF" id="PIRSF002116">
    <property type="entry name" value="Ribosomal_S4"/>
    <property type="match status" value="1"/>
</dbReference>
<keyword evidence="5 6" id="KW-0687">Ribonucleoprotein</keyword>
<evidence type="ECO:0000256" key="2">
    <source>
        <dbReference type="ARBA" id="ARBA00022730"/>
    </source>
</evidence>
<dbReference type="FunFam" id="2.40.50.740:FF:000001">
    <property type="entry name" value="40S ribosomal protein S4"/>
    <property type="match status" value="1"/>
</dbReference>